<dbReference type="RefSeq" id="WP_208500277.1">
    <property type="nucleotide sequence ID" value="NZ_JAGFOA010000001.1"/>
</dbReference>
<evidence type="ECO:0000256" key="1">
    <source>
        <dbReference type="SAM" id="Phobius"/>
    </source>
</evidence>
<organism evidence="2 3">
    <name type="scientific">Microbacterium stercoris</name>
    <dbReference type="NCBI Taxonomy" id="2820289"/>
    <lineage>
        <taxon>Bacteria</taxon>
        <taxon>Bacillati</taxon>
        <taxon>Actinomycetota</taxon>
        <taxon>Actinomycetes</taxon>
        <taxon>Micrococcales</taxon>
        <taxon>Microbacteriaceae</taxon>
        <taxon>Microbacterium</taxon>
    </lineage>
</organism>
<accession>A0A939QQ57</accession>
<keyword evidence="1" id="KW-0472">Membrane</keyword>
<keyword evidence="1" id="KW-0812">Transmembrane</keyword>
<protein>
    <submittedName>
        <fullName evidence="2">Uncharacterized protein</fullName>
    </submittedName>
</protein>
<dbReference type="Proteomes" id="UP000680132">
    <property type="component" value="Unassembled WGS sequence"/>
</dbReference>
<dbReference type="EMBL" id="JAGFOA010000001">
    <property type="protein sequence ID" value="MBO3662621.1"/>
    <property type="molecule type" value="Genomic_DNA"/>
</dbReference>
<comment type="caution">
    <text evidence="2">The sequence shown here is derived from an EMBL/GenBank/DDBJ whole genome shotgun (WGS) entry which is preliminary data.</text>
</comment>
<keyword evidence="3" id="KW-1185">Reference proteome</keyword>
<sequence length="52" mass="5653">MEITVLLVGVAVLSALVLGIAGVVVVTLLMLARQRRREHPPTPNPLKLRNRA</sequence>
<dbReference type="AlphaFoldDB" id="A0A939QQ57"/>
<reference evidence="2" key="1">
    <citation type="submission" date="2021-03" db="EMBL/GenBank/DDBJ databases">
        <title>Microbacterium sp. nov., a novel actinobacterium isolated from cow dung.</title>
        <authorList>
            <person name="Zhang L."/>
        </authorList>
    </citation>
    <scope>NUCLEOTIDE SEQUENCE</scope>
    <source>
        <strain evidence="2">NEAU-LLB</strain>
    </source>
</reference>
<evidence type="ECO:0000313" key="2">
    <source>
        <dbReference type="EMBL" id="MBO3662621.1"/>
    </source>
</evidence>
<keyword evidence="1" id="KW-1133">Transmembrane helix</keyword>
<gene>
    <name evidence="2" type="ORF">J5V96_03745</name>
</gene>
<feature type="transmembrane region" description="Helical" evidence="1">
    <location>
        <begin position="6"/>
        <end position="31"/>
    </location>
</feature>
<proteinExistence type="predicted"/>
<name>A0A939QQ57_9MICO</name>
<evidence type="ECO:0000313" key="3">
    <source>
        <dbReference type="Proteomes" id="UP000680132"/>
    </source>
</evidence>